<dbReference type="GO" id="GO:0004825">
    <property type="term" value="F:methionine-tRNA ligase activity"/>
    <property type="evidence" value="ECO:0007669"/>
    <property type="project" value="UniProtKB-UniRule"/>
</dbReference>
<feature type="short sequence motif" description="'KMSKS' region" evidence="7">
    <location>
        <begin position="306"/>
        <end position="310"/>
    </location>
</feature>
<feature type="binding site" evidence="7">
    <location>
        <position position="132"/>
    </location>
    <ligand>
        <name>Zn(2+)</name>
        <dbReference type="ChEBI" id="CHEBI:29105"/>
    </ligand>
</feature>
<dbReference type="GO" id="GO:0005737">
    <property type="term" value="C:cytoplasm"/>
    <property type="evidence" value="ECO:0007669"/>
    <property type="project" value="UniProtKB-SubCell"/>
</dbReference>
<dbReference type="Pfam" id="PF19303">
    <property type="entry name" value="Anticodon_3"/>
    <property type="match status" value="1"/>
</dbReference>
<dbReference type="FunFam" id="2.170.220.10:FF:000002">
    <property type="entry name" value="Methionine--tRNA ligase"/>
    <property type="match status" value="1"/>
</dbReference>
<dbReference type="NCBIfam" id="TIGR00398">
    <property type="entry name" value="metG"/>
    <property type="match status" value="1"/>
</dbReference>
<dbReference type="Gene3D" id="2.170.220.10">
    <property type="match status" value="1"/>
</dbReference>
<dbReference type="PANTHER" id="PTHR43326:SF1">
    <property type="entry name" value="METHIONINE--TRNA LIGASE, MITOCHONDRIAL"/>
    <property type="match status" value="1"/>
</dbReference>
<dbReference type="PRINTS" id="PR01041">
    <property type="entry name" value="TRNASYNTHMET"/>
</dbReference>
<comment type="subunit">
    <text evidence="7">Monomer.</text>
</comment>
<dbReference type="InterPro" id="IPR023457">
    <property type="entry name" value="Met-tRNA_synth_2"/>
</dbReference>
<sequence length="521" mass="60831">MLKQKKFFISTPIYYSSGNPHIGHAYTTIIADVLARYKRLFGYDVFFLTGMDEHGQKIQQKAFEENISPKALVDRNSIIFLNLWKRLNISFSKFIRTTQMDHEESVQKVFSYLYKQGKIYLGQWTGYYCVSCEENYNPAEIIKSQDNIMLCRMGHKLETKSEESYFYKMSDQAPFLKTYYQNHPNFIIPNERANEMVNNFLNNLEDLSISRTTFDWGIPIAENPKHVIYVWLDALMNYLTATGYLSNNEELFQKYWCDNETEIVHLLSKEIARFHCIYWPIFLNDLQIRFPSTILSHGWIITKEGKMSKSLGNVIDPNVLIDTYGVDALRYYLMADLSLFRDAIFSEDNLIETYNTQLANSYGNMISRTLGMLKKYRNNIVPKYVGCVLKNDEKLENLINKNIELVQENINKYSIDKALNCIQEILVEANKYIEDNKPWELAKNQQEQELDSLLVHLVKVIQVTTTLLSPILIEGSKKAVEQLNFDESFLTLASLASYDIFNYHKVNDSKPIFARIIVEKQ</sequence>
<evidence type="ECO:0000256" key="5">
    <source>
        <dbReference type="ARBA" id="ARBA00022917"/>
    </source>
</evidence>
<evidence type="ECO:0000256" key="8">
    <source>
        <dbReference type="RuleBase" id="RU363039"/>
    </source>
</evidence>
<evidence type="ECO:0000259" key="9">
    <source>
        <dbReference type="Pfam" id="PF09334"/>
    </source>
</evidence>
<comment type="caution">
    <text evidence="7">Lacks conserved residue(s) required for the propagation of feature annotation.</text>
</comment>
<feature type="short sequence motif" description="'HIGH' region" evidence="7">
    <location>
        <begin position="14"/>
        <end position="24"/>
    </location>
</feature>
<dbReference type="AlphaFoldDB" id="A0A2C9DY05"/>
<dbReference type="Gene3D" id="3.40.50.620">
    <property type="entry name" value="HUPs"/>
    <property type="match status" value="1"/>
</dbReference>
<dbReference type="CDD" id="cd07957">
    <property type="entry name" value="Anticodon_Ia_Met"/>
    <property type="match status" value="1"/>
</dbReference>
<dbReference type="SMR" id="A0A2C9DY05"/>
<evidence type="ECO:0000313" key="11">
    <source>
        <dbReference type="EMBL" id="ACA32745.1"/>
    </source>
</evidence>
<keyword evidence="7" id="KW-0963">Cytoplasm</keyword>
<name>A0A2C9DY05_UREP2</name>
<feature type="domain" description="Methionyl-tRNA synthetase anticodon-binding" evidence="10">
    <location>
        <begin position="388"/>
        <end position="488"/>
    </location>
</feature>
<comment type="catalytic activity">
    <reaction evidence="7">
        <text>tRNA(Met) + L-methionine + ATP = L-methionyl-tRNA(Met) + AMP + diphosphate</text>
        <dbReference type="Rhea" id="RHEA:13481"/>
        <dbReference type="Rhea" id="RHEA-COMP:9667"/>
        <dbReference type="Rhea" id="RHEA-COMP:9698"/>
        <dbReference type="ChEBI" id="CHEBI:30616"/>
        <dbReference type="ChEBI" id="CHEBI:33019"/>
        <dbReference type="ChEBI" id="CHEBI:57844"/>
        <dbReference type="ChEBI" id="CHEBI:78442"/>
        <dbReference type="ChEBI" id="CHEBI:78530"/>
        <dbReference type="ChEBI" id="CHEBI:456215"/>
        <dbReference type="EC" id="6.1.1.10"/>
    </reaction>
</comment>
<dbReference type="KEGG" id="upa:UPA3_0203"/>
<evidence type="ECO:0000313" key="12">
    <source>
        <dbReference type="Proteomes" id="UP000002162"/>
    </source>
</evidence>
<keyword evidence="2 7" id="KW-0436">Ligase</keyword>
<reference evidence="11 12" key="1">
    <citation type="submission" date="2008-02" db="EMBL/GenBank/DDBJ databases">
        <title>Genome sequence of Ureaplasma parvum serovar 3.</title>
        <authorList>
            <person name="Methe B.A."/>
            <person name="Glass J."/>
            <person name="Waites K."/>
            <person name="Shrivastava S."/>
        </authorList>
    </citation>
    <scope>NUCLEOTIDE SEQUENCE [LARGE SCALE GENOMIC DNA]</scope>
    <source>
        <strain evidence="12">ATCC 27815 / 27 / NCTC 11736</strain>
    </source>
</reference>
<dbReference type="HAMAP" id="MF_01228">
    <property type="entry name" value="Met_tRNA_synth_type2"/>
    <property type="match status" value="1"/>
</dbReference>
<dbReference type="InterPro" id="IPR014758">
    <property type="entry name" value="Met-tRNA_synth"/>
</dbReference>
<dbReference type="InterPro" id="IPR015413">
    <property type="entry name" value="Methionyl/Leucyl_tRNA_Synth"/>
</dbReference>
<dbReference type="InterPro" id="IPR009080">
    <property type="entry name" value="tRNAsynth_Ia_anticodon-bd"/>
</dbReference>
<dbReference type="Gene3D" id="1.10.730.10">
    <property type="entry name" value="Isoleucyl-tRNA Synthetase, Domain 1"/>
    <property type="match status" value="1"/>
</dbReference>
<evidence type="ECO:0000256" key="6">
    <source>
        <dbReference type="ARBA" id="ARBA00023146"/>
    </source>
</evidence>
<gene>
    <name evidence="7 11" type="primary">metG</name>
    <name evidence="11" type="ordered locus">UPA3_0203</name>
</gene>
<keyword evidence="5 7" id="KW-0648">Protein biosynthesis</keyword>
<evidence type="ECO:0000256" key="1">
    <source>
        <dbReference type="ARBA" id="ARBA00003314"/>
    </source>
</evidence>
<dbReference type="HOGENOM" id="CLU_009710_9_4_14"/>
<comment type="function">
    <text evidence="1 7">Is required not only for elongation of protein synthesis but also for the initiation of all mRNA translation through initiator tRNA(fMet) aminoacylation.</text>
</comment>
<dbReference type="EC" id="6.1.1.10" evidence="7"/>
<evidence type="ECO:0000256" key="3">
    <source>
        <dbReference type="ARBA" id="ARBA00022741"/>
    </source>
</evidence>
<dbReference type="PANTHER" id="PTHR43326">
    <property type="entry name" value="METHIONYL-TRNA SYNTHETASE"/>
    <property type="match status" value="1"/>
</dbReference>
<feature type="binding site" evidence="7">
    <location>
        <position position="129"/>
    </location>
    <ligand>
        <name>Zn(2+)</name>
        <dbReference type="ChEBI" id="CHEBI:29105"/>
    </ligand>
</feature>
<dbReference type="SUPFAM" id="SSF47323">
    <property type="entry name" value="Anticodon-binding domain of a subclass of class I aminoacyl-tRNA synthetases"/>
    <property type="match status" value="1"/>
</dbReference>
<dbReference type="GO" id="GO:0006431">
    <property type="term" value="P:methionyl-tRNA aminoacylation"/>
    <property type="evidence" value="ECO:0007669"/>
    <property type="project" value="UniProtKB-UniRule"/>
</dbReference>
<protein>
    <recommendedName>
        <fullName evidence="7">Methionine--tRNA ligase</fullName>
        <ecNumber evidence="7">6.1.1.10</ecNumber>
    </recommendedName>
    <alternativeName>
        <fullName evidence="7">Methionyl-tRNA synthetase</fullName>
        <shortName evidence="7">MetRS</shortName>
    </alternativeName>
</protein>
<dbReference type="GeneID" id="29672640"/>
<dbReference type="RefSeq" id="WP_006688946.1">
    <property type="nucleotide sequence ID" value="NC_010503.1"/>
</dbReference>
<dbReference type="GO" id="GO:0005524">
    <property type="term" value="F:ATP binding"/>
    <property type="evidence" value="ECO:0007669"/>
    <property type="project" value="UniProtKB-UniRule"/>
</dbReference>
<keyword evidence="4 7" id="KW-0067">ATP-binding</keyword>
<organism evidence="11 12">
    <name type="scientific">Ureaplasma parvum serovar 3 (strain ATCC 27815 / 27 / NCTC 11736)</name>
    <dbReference type="NCBI Taxonomy" id="505682"/>
    <lineage>
        <taxon>Bacteria</taxon>
        <taxon>Bacillati</taxon>
        <taxon>Mycoplasmatota</taxon>
        <taxon>Mycoplasmoidales</taxon>
        <taxon>Mycoplasmoidaceae</taxon>
        <taxon>Ureaplasma</taxon>
    </lineage>
</organism>
<evidence type="ECO:0000256" key="2">
    <source>
        <dbReference type="ARBA" id="ARBA00022598"/>
    </source>
</evidence>
<dbReference type="InterPro" id="IPR041872">
    <property type="entry name" value="Anticodon_Met"/>
</dbReference>
<dbReference type="CDD" id="cd00814">
    <property type="entry name" value="MetRS_core"/>
    <property type="match status" value="1"/>
</dbReference>
<comment type="similarity">
    <text evidence="8">Belongs to the class-I aminoacyl-tRNA synthetase family.</text>
</comment>
<keyword evidence="6 7" id="KW-0030">Aminoacyl-tRNA synthetase</keyword>
<dbReference type="Pfam" id="PF09334">
    <property type="entry name" value="tRNA-synt_1g"/>
    <property type="match status" value="1"/>
</dbReference>
<dbReference type="EMBL" id="CP000942">
    <property type="protein sequence ID" value="ACA32745.1"/>
    <property type="molecule type" value="Genomic_DNA"/>
</dbReference>
<evidence type="ECO:0000256" key="4">
    <source>
        <dbReference type="ARBA" id="ARBA00022840"/>
    </source>
</evidence>
<dbReference type="SUPFAM" id="SSF52374">
    <property type="entry name" value="Nucleotidylyl transferase"/>
    <property type="match status" value="1"/>
</dbReference>
<proteinExistence type="inferred from homology"/>
<dbReference type="InterPro" id="IPR033911">
    <property type="entry name" value="MetRS_core"/>
</dbReference>
<evidence type="ECO:0000256" key="7">
    <source>
        <dbReference type="HAMAP-Rule" id="MF_01228"/>
    </source>
</evidence>
<dbReference type="Proteomes" id="UP000002162">
    <property type="component" value="Chromosome"/>
</dbReference>
<keyword evidence="3 7" id="KW-0547">Nucleotide-binding</keyword>
<dbReference type="NCBIfam" id="NF008900">
    <property type="entry name" value="PRK12267.1"/>
    <property type="match status" value="1"/>
</dbReference>
<comment type="subcellular location">
    <subcellularLocation>
        <location evidence="7">Cytoplasm</location>
    </subcellularLocation>
</comment>
<evidence type="ECO:0000259" key="10">
    <source>
        <dbReference type="Pfam" id="PF19303"/>
    </source>
</evidence>
<accession>A0A2C9DY05</accession>
<dbReference type="InterPro" id="IPR014729">
    <property type="entry name" value="Rossmann-like_a/b/a_fold"/>
</dbReference>
<feature type="domain" description="Methionyl/Leucyl tRNA synthetase" evidence="9">
    <location>
        <begin position="8"/>
        <end position="370"/>
    </location>
</feature>
<feature type="binding site" evidence="7">
    <location>
        <position position="151"/>
    </location>
    <ligand>
        <name>Zn(2+)</name>
        <dbReference type="ChEBI" id="CHEBI:29105"/>
    </ligand>
</feature>